<keyword evidence="2" id="KW-1003">Cell membrane</keyword>
<evidence type="ECO:0000313" key="10">
    <source>
        <dbReference type="Proteomes" id="UP001163152"/>
    </source>
</evidence>
<keyword evidence="4 9" id="KW-0808">Transferase</keyword>
<feature type="transmembrane region" description="Helical" evidence="8">
    <location>
        <begin position="252"/>
        <end position="271"/>
    </location>
</feature>
<feature type="transmembrane region" description="Helical" evidence="8">
    <location>
        <begin position="157"/>
        <end position="178"/>
    </location>
</feature>
<protein>
    <submittedName>
        <fullName evidence="9">Glycosyltransferase family 39 protein</fullName>
        <ecNumber evidence="9">2.4.-.-</ecNumber>
    </submittedName>
</protein>
<feature type="transmembrane region" description="Helical" evidence="8">
    <location>
        <begin position="12"/>
        <end position="32"/>
    </location>
</feature>
<dbReference type="KEGG" id="tsin:OXH18_11535"/>
<feature type="transmembrane region" description="Helical" evidence="8">
    <location>
        <begin position="113"/>
        <end position="137"/>
    </location>
</feature>
<feature type="transmembrane region" description="Helical" evidence="8">
    <location>
        <begin position="210"/>
        <end position="240"/>
    </location>
</feature>
<dbReference type="PANTHER" id="PTHR33908">
    <property type="entry name" value="MANNOSYLTRANSFERASE YKCB-RELATED"/>
    <property type="match status" value="1"/>
</dbReference>
<feature type="transmembrane region" description="Helical" evidence="8">
    <location>
        <begin position="343"/>
        <end position="363"/>
    </location>
</feature>
<evidence type="ECO:0000256" key="3">
    <source>
        <dbReference type="ARBA" id="ARBA00022676"/>
    </source>
</evidence>
<proteinExistence type="predicted"/>
<evidence type="ECO:0000256" key="7">
    <source>
        <dbReference type="ARBA" id="ARBA00023136"/>
    </source>
</evidence>
<evidence type="ECO:0000256" key="8">
    <source>
        <dbReference type="SAM" id="Phobius"/>
    </source>
</evidence>
<evidence type="ECO:0000256" key="6">
    <source>
        <dbReference type="ARBA" id="ARBA00022989"/>
    </source>
</evidence>
<gene>
    <name evidence="9" type="ORF">OXH18_11535</name>
</gene>
<dbReference type="InterPro" id="IPR050297">
    <property type="entry name" value="LipidA_mod_glycosyltrf_83"/>
</dbReference>
<keyword evidence="10" id="KW-1185">Reference proteome</keyword>
<reference evidence="9" key="1">
    <citation type="submission" date="2022-12" db="EMBL/GenBank/DDBJ databases">
        <title>Polyphasic identification of a Novel Hot-Spring Cyanobacterium Ocullathermofonsia sinensis gen nov. sp. nov. and Genomic Insights on its Adaptations to the Thermal Habitat.</title>
        <authorList>
            <person name="Daroch M."/>
            <person name="Tang J."/>
            <person name="Jiang Y."/>
        </authorList>
    </citation>
    <scope>NUCLEOTIDE SEQUENCE</scope>
    <source>
        <strain evidence="9">PKUAC-SCTA174</strain>
    </source>
</reference>
<keyword evidence="7 8" id="KW-0472">Membrane</keyword>
<comment type="subcellular location">
    <subcellularLocation>
        <location evidence="1">Cell membrane</location>
        <topology evidence="1">Multi-pass membrane protein</topology>
    </subcellularLocation>
</comment>
<name>A0A9E8ZFS4_9CYAN</name>
<feature type="transmembrane region" description="Helical" evidence="8">
    <location>
        <begin position="316"/>
        <end position="336"/>
    </location>
</feature>
<dbReference type="AlphaFoldDB" id="A0A9E8ZFS4"/>
<accession>A0A9E8ZFS4</accession>
<evidence type="ECO:0000313" key="9">
    <source>
        <dbReference type="EMBL" id="WAL62590.1"/>
    </source>
</evidence>
<dbReference type="GO" id="GO:0005886">
    <property type="term" value="C:plasma membrane"/>
    <property type="evidence" value="ECO:0007669"/>
    <property type="project" value="UniProtKB-SubCell"/>
</dbReference>
<feature type="transmembrane region" description="Helical" evidence="8">
    <location>
        <begin position="185"/>
        <end position="204"/>
    </location>
</feature>
<dbReference type="EMBL" id="CP113797">
    <property type="protein sequence ID" value="WAL62590.1"/>
    <property type="molecule type" value="Genomic_DNA"/>
</dbReference>
<dbReference type="PANTHER" id="PTHR33908:SF11">
    <property type="entry name" value="MEMBRANE PROTEIN"/>
    <property type="match status" value="1"/>
</dbReference>
<dbReference type="EC" id="2.4.-.-" evidence="9"/>
<feature type="transmembrane region" description="Helical" evidence="8">
    <location>
        <begin position="375"/>
        <end position="395"/>
    </location>
</feature>
<dbReference type="GO" id="GO:0009103">
    <property type="term" value="P:lipopolysaccharide biosynthetic process"/>
    <property type="evidence" value="ECO:0007669"/>
    <property type="project" value="UniProtKB-ARBA"/>
</dbReference>
<evidence type="ECO:0000256" key="5">
    <source>
        <dbReference type="ARBA" id="ARBA00022692"/>
    </source>
</evidence>
<dbReference type="RefSeq" id="WP_268612930.1">
    <property type="nucleotide sequence ID" value="NZ_CP113797.1"/>
</dbReference>
<keyword evidence="3 9" id="KW-0328">Glycosyltransferase</keyword>
<keyword evidence="5 8" id="KW-0812">Transmembrane</keyword>
<evidence type="ECO:0000256" key="2">
    <source>
        <dbReference type="ARBA" id="ARBA00022475"/>
    </source>
</evidence>
<evidence type="ECO:0000256" key="1">
    <source>
        <dbReference type="ARBA" id="ARBA00004651"/>
    </source>
</evidence>
<feature type="transmembrane region" description="Helical" evidence="8">
    <location>
        <begin position="407"/>
        <end position="431"/>
    </location>
</feature>
<dbReference type="Proteomes" id="UP001163152">
    <property type="component" value="Chromosome"/>
</dbReference>
<keyword evidence="6 8" id="KW-1133">Transmembrane helix</keyword>
<organism evidence="9 10">
    <name type="scientific">Thermocoleostomius sinensis A174</name>
    <dbReference type="NCBI Taxonomy" id="2016057"/>
    <lineage>
        <taxon>Bacteria</taxon>
        <taxon>Bacillati</taxon>
        <taxon>Cyanobacteriota</taxon>
        <taxon>Cyanophyceae</taxon>
        <taxon>Oculatellales</taxon>
        <taxon>Oculatellaceae</taxon>
        <taxon>Thermocoleostomius</taxon>
    </lineage>
</organism>
<evidence type="ECO:0000256" key="4">
    <source>
        <dbReference type="ARBA" id="ARBA00022679"/>
    </source>
</evidence>
<sequence length="538" mass="60658">MSAKTKSFYFSLPFQLIILFITVLILGVYFRVTHLDQKVYWHDEVFTSVRASGYTAEAIIPQVFSGDPITSETLLQYQQLSDTHGWSETWQALTSNPEHPPLYYLAVRLWMEWFGSGVAAVRSLSVVLSLLTLPALYWFSQELFDRSYQSPQGSRQALWVSTLVILLWAVSPFHVLYAQEARQSSLWTLVTILSSAALLRSLRLQTRTSWLIYAITVALNLYTFLLSVFVFACHGLVVLATRPFSWRSIRRFAAALVAGGLAFLPWLRIMIRNWDVLQSKTAWTTQSPPLSVLAKLWGLHFSSTFIDLGLPLDHPYTYLVPPLVLALIALSLGRLCRQTPRRVWLMVVLLVVLPALSLILPDILVGGQRSLNTRYFVPSLIGVLLAVAYLLAGWIQHPSVRRQRWGYGLLTLLLTVGIISCAASWQATAWWSKGVSYYNPTVADFLSQFDQPVIVSSLAPDTLGNVISLSREVARRDRLIWFQLVIDPAVPLRWQPGDRFLYYPTESLKQSLQATGTLQLVPVEPPTVPLVKLVAAQP</sequence>
<dbReference type="GO" id="GO:0016763">
    <property type="term" value="F:pentosyltransferase activity"/>
    <property type="evidence" value="ECO:0007669"/>
    <property type="project" value="TreeGrafter"/>
</dbReference>